<organism evidence="2 3">
    <name type="scientific">Thermoflexibacter ruber</name>
    <dbReference type="NCBI Taxonomy" id="1003"/>
    <lineage>
        <taxon>Bacteria</taxon>
        <taxon>Pseudomonadati</taxon>
        <taxon>Bacteroidota</taxon>
        <taxon>Cytophagia</taxon>
        <taxon>Cytophagales</taxon>
        <taxon>Thermoflexibacteraceae</taxon>
        <taxon>Thermoflexibacter</taxon>
    </lineage>
</organism>
<keyword evidence="1" id="KW-0812">Transmembrane</keyword>
<evidence type="ECO:0000313" key="2">
    <source>
        <dbReference type="EMBL" id="SFE96845.1"/>
    </source>
</evidence>
<keyword evidence="3" id="KW-1185">Reference proteome</keyword>
<gene>
    <name evidence="2" type="ORF">SAMN04488541_101166</name>
</gene>
<feature type="transmembrane region" description="Helical" evidence="1">
    <location>
        <begin position="12"/>
        <end position="31"/>
    </location>
</feature>
<dbReference type="Proteomes" id="UP000199513">
    <property type="component" value="Unassembled WGS sequence"/>
</dbReference>
<protein>
    <submittedName>
        <fullName evidence="2">Uncharacterized protein</fullName>
    </submittedName>
</protein>
<dbReference type="RefSeq" id="WP_091543513.1">
    <property type="nucleotide sequence ID" value="NZ_FONY01000011.1"/>
</dbReference>
<keyword evidence="1" id="KW-1133">Transmembrane helix</keyword>
<sequence length="1471" mass="171906">MNNIVKHRIRKGLMILSGLFLVGLLALHFLLNYHLDRVIGRTARTLVDYRSGGIYRLTYGKIKINLLRSRLQIHHLQIKADTTRYRQRKNHNLVKSGLFEAKIPQVEIEGINFWEVFLHKKLQIKNLYVQTPHVHILDYPNERKREERLKVNNLYRFISDYLTFFRVENLTIDNGSFTAALPKDLSRQLCKIDSISLIISNFKVDSTHQPQYSTKPFEVADIELAIQRNSLQIPESEHEISMGKLYLSTKKMLASISHIQLKSKDWELVMPLFRLSGIDFHTLYYTKKLIINNLWLQKPHFRLHKEWHLTSHQEKDQAQLSNVLSKSYSLISKFLTSLEISHILLEKINLAPFPSKVALPKNLSILLHRFYLDSLTENQRAKHFFIDDITAKISDYELLLSDNLHFAKVKNLEISTKKSLLEAENVSITTLEEIQNVVSPQQDVLHLNIPKLSLKAKNLWENLLTASLKFEELWIKTPHIQVFKKLASEANEESSPKPLPFSVQKIHIENADIAYYQWEKTEKQPILSKIIYSPNFSAKLHGLQIDKEKYFDYLLVNGQNLNVYLSDNQHNFQIGNLDFSSAKQQLRMSNLRFFPKNLTNKALAMDANLSELLLEQFDIHQVYRERILKAQKLTLQNPSLKVIQELEEIITSTKQGKSPLKSIELEEVYMENGRINIHKKSNDLFQNMHSSEKLSAQLKQVILNFDSYVKPKSVKRLETNIGLNWSLGEGKIDIEDYSFTFPDNSHTIKVKKINLDYTQSSASLRGIYIIPKNLKQGKESVYQAEVPFIHLKIKDISHIFEDKNWVVEQLSVHKPLIDVYLTPPVASPSRQSEKTKDLQFADLFSKTPFNKLSINNFEIDSCFAKLIYRQANEKTHVIKLDNLGLYLSHFEIDSAKHHWEQLFDLKYINLSVANYYHILPDNTHHITTKDIKLFSQDSLLIVNELSITPQSSLIPYSLEKQDKQNQIDVKIPQLYLKGWDLVSFLEKRELSLSKASLEMPQLNLQIHRPDTTKKLRDFTQKLRADSLHYFISPFLNTLKINDFKINNANLVLMTHHFDRTNRFTLDRISVYAKKFDIHPIKPILIDESKQVLPPPFVFDPTPYHFLNSENLIVSLKNYTFQLPDKIHTLKAKSIYLSIKDSLLEADNVDFIPSLDKITFSQQQAYKKAWLYPQISKLTLQKFDFYSLLHHEELKMKKLELDKVKFEIYRDRGLPDRPDYYPPMPQDLLRELPFYVKIDSVKVKNADFIYEEQLPEKPRPGRLTFEKTEISLSPLTNHKDSLQSYYFQPILSAHTQVMRQGKLSLQARFFLSDPKNLHFLKGEIGEMDMTAFNEMLEYVFPVRITSGVIKHGSFDLKLNYKNARGRMLLRYNNLKVEVINRKFASFVANSFVVNNHNPSRRFAPLRVGEIKSRRNLSRSIFSYWGYSVLNGFKTSIGLRGKKQQKKSKFEKNNFLKHKKLKMRNQKIQENAL</sequence>
<dbReference type="STRING" id="1003.SAMN04488541_101166"/>
<accession>A0A1I2EVG7</accession>
<name>A0A1I2EVG7_9BACT</name>
<dbReference type="EMBL" id="FONY01000011">
    <property type="protein sequence ID" value="SFE96845.1"/>
    <property type="molecule type" value="Genomic_DNA"/>
</dbReference>
<evidence type="ECO:0000313" key="3">
    <source>
        <dbReference type="Proteomes" id="UP000199513"/>
    </source>
</evidence>
<evidence type="ECO:0000256" key="1">
    <source>
        <dbReference type="SAM" id="Phobius"/>
    </source>
</evidence>
<dbReference type="OrthoDB" id="610933at2"/>
<keyword evidence="1" id="KW-0472">Membrane</keyword>
<reference evidence="2 3" key="1">
    <citation type="submission" date="2016-10" db="EMBL/GenBank/DDBJ databases">
        <authorList>
            <person name="de Groot N.N."/>
        </authorList>
    </citation>
    <scope>NUCLEOTIDE SEQUENCE [LARGE SCALE GENOMIC DNA]</scope>
    <source>
        <strain>GEY</strain>
        <strain evidence="3">DSM 9560</strain>
    </source>
</reference>
<proteinExistence type="predicted"/>